<evidence type="ECO:0000256" key="1">
    <source>
        <dbReference type="ARBA" id="ARBA00004651"/>
    </source>
</evidence>
<feature type="transmembrane region" description="Helical" evidence="6">
    <location>
        <begin position="60"/>
        <end position="78"/>
    </location>
</feature>
<dbReference type="Pfam" id="PF01478">
    <property type="entry name" value="Peptidase_A24"/>
    <property type="match status" value="1"/>
</dbReference>
<evidence type="ECO:0000313" key="9">
    <source>
        <dbReference type="Proteomes" id="UP000753724"/>
    </source>
</evidence>
<keyword evidence="5 6" id="KW-0472">Membrane</keyword>
<name>A0ABW9XE36_9SPHN</name>
<dbReference type="Proteomes" id="UP000753724">
    <property type="component" value="Unassembled WGS sequence"/>
</dbReference>
<organism evidence="8 9">
    <name type="scientific">Novosphingobium ovatum</name>
    <dbReference type="NCBI Taxonomy" id="1908523"/>
    <lineage>
        <taxon>Bacteria</taxon>
        <taxon>Pseudomonadati</taxon>
        <taxon>Pseudomonadota</taxon>
        <taxon>Alphaproteobacteria</taxon>
        <taxon>Sphingomonadales</taxon>
        <taxon>Sphingomonadaceae</taxon>
        <taxon>Novosphingobium</taxon>
    </lineage>
</organism>
<sequence>MQGILSYVLVAGLAIALLIAAYTDLRTRRIHNWLNAGIALAAPVFWWASGMGWTDIGWQVALAIGTFAALAVLFALRVMGGGDVKLLAVLALWIKPLWFVKLLTIMAITGGILTVVVAFWHIARRQRDRIAVPYGIAIAIGGLCVLADHYWPAAHSGGLIG</sequence>
<evidence type="ECO:0000256" key="5">
    <source>
        <dbReference type="ARBA" id="ARBA00023136"/>
    </source>
</evidence>
<protein>
    <submittedName>
        <fullName evidence="8">Peptidase</fullName>
    </submittedName>
</protein>
<feature type="domain" description="Prepilin type IV endopeptidase peptidase" evidence="7">
    <location>
        <begin position="13"/>
        <end position="114"/>
    </location>
</feature>
<comment type="subcellular location">
    <subcellularLocation>
        <location evidence="1">Cell membrane</location>
        <topology evidence="1">Multi-pass membrane protein</topology>
    </subcellularLocation>
</comment>
<dbReference type="RefSeq" id="WP_161718198.1">
    <property type="nucleotide sequence ID" value="NZ_JAAAPO010000003.1"/>
</dbReference>
<dbReference type="PANTHER" id="PTHR36506:SF1">
    <property type="entry name" value="PREFLAGELLIN PEPTIDASE"/>
    <property type="match status" value="1"/>
</dbReference>
<keyword evidence="2" id="KW-1003">Cell membrane</keyword>
<feature type="transmembrane region" description="Helical" evidence="6">
    <location>
        <begin position="30"/>
        <end position="48"/>
    </location>
</feature>
<proteinExistence type="predicted"/>
<dbReference type="EMBL" id="JAAAPO010000003">
    <property type="protein sequence ID" value="NBC36800.1"/>
    <property type="molecule type" value="Genomic_DNA"/>
</dbReference>
<keyword evidence="3 6" id="KW-0812">Transmembrane</keyword>
<feature type="transmembrane region" description="Helical" evidence="6">
    <location>
        <begin position="98"/>
        <end position="120"/>
    </location>
</feature>
<evidence type="ECO:0000313" key="8">
    <source>
        <dbReference type="EMBL" id="NBC36800.1"/>
    </source>
</evidence>
<evidence type="ECO:0000256" key="2">
    <source>
        <dbReference type="ARBA" id="ARBA00022475"/>
    </source>
</evidence>
<dbReference type="InterPro" id="IPR000045">
    <property type="entry name" value="Prepilin_IV_endopep_pep"/>
</dbReference>
<evidence type="ECO:0000259" key="7">
    <source>
        <dbReference type="Pfam" id="PF01478"/>
    </source>
</evidence>
<keyword evidence="9" id="KW-1185">Reference proteome</keyword>
<dbReference type="PANTHER" id="PTHR36506">
    <property type="entry name" value="PREFLAGELLIN PEPTIDASE"/>
    <property type="match status" value="1"/>
</dbReference>
<reference evidence="9" key="1">
    <citation type="submission" date="2020-01" db="EMBL/GenBank/DDBJ databases">
        <title>Sphingomonas sp. strain CSW-10.</title>
        <authorList>
            <person name="Chen W.-M."/>
        </authorList>
    </citation>
    <scope>NUCLEOTIDE SEQUENCE [LARGE SCALE GENOMIC DNA]</scope>
    <source>
        <strain evidence="9">FSY-8</strain>
    </source>
</reference>
<accession>A0ABW9XE36</accession>
<feature type="transmembrane region" description="Helical" evidence="6">
    <location>
        <begin position="132"/>
        <end position="151"/>
    </location>
</feature>
<dbReference type="Gene3D" id="1.20.120.1220">
    <property type="match status" value="1"/>
</dbReference>
<comment type="caution">
    <text evidence="8">The sequence shown here is derived from an EMBL/GenBank/DDBJ whole genome shotgun (WGS) entry which is preliminary data.</text>
</comment>
<dbReference type="InterPro" id="IPR052218">
    <property type="entry name" value="Preflagellin_Peptidase"/>
</dbReference>
<evidence type="ECO:0000256" key="4">
    <source>
        <dbReference type="ARBA" id="ARBA00022989"/>
    </source>
</evidence>
<evidence type="ECO:0000256" key="6">
    <source>
        <dbReference type="SAM" id="Phobius"/>
    </source>
</evidence>
<gene>
    <name evidence="8" type="ORF">GTZ99_09550</name>
</gene>
<keyword evidence="4 6" id="KW-1133">Transmembrane helix</keyword>
<evidence type="ECO:0000256" key="3">
    <source>
        <dbReference type="ARBA" id="ARBA00022692"/>
    </source>
</evidence>